<sequence length="161" mass="18920">MAAECEHTLVDRLLKPRPQINCIRSNFKEMIYVTKIGVYDNYNVFLDFTNDDDFNPTRYKCIIDIEGQQMWLQKWSPDFKEKEDFSIGTPLEMDLATIGRTRPSMAKVRVEIDLIKPQLDSVYVGLTHKNFPQTGFMQEKIEYEGVPKYCKYCKKKKNMGI</sequence>
<keyword evidence="2" id="KW-1185">Reference proteome</keyword>
<reference evidence="1 2" key="1">
    <citation type="submission" date="2023-10" db="EMBL/GenBank/DDBJ databases">
        <title>Genome-Wide Identification Analysis in wild type Solanum Pinnatisectum Reveals Some Genes Defensing Phytophthora Infestans.</title>
        <authorList>
            <person name="Sun C."/>
        </authorList>
    </citation>
    <scope>NUCLEOTIDE SEQUENCE [LARGE SCALE GENOMIC DNA]</scope>
    <source>
        <strain evidence="1">LQN</strain>
        <tissue evidence="1">Leaf</tissue>
    </source>
</reference>
<evidence type="ECO:0000313" key="1">
    <source>
        <dbReference type="EMBL" id="KAK4716268.1"/>
    </source>
</evidence>
<organism evidence="1 2">
    <name type="scientific">Solanum pinnatisectum</name>
    <name type="common">tansyleaf nightshade</name>
    <dbReference type="NCBI Taxonomy" id="50273"/>
    <lineage>
        <taxon>Eukaryota</taxon>
        <taxon>Viridiplantae</taxon>
        <taxon>Streptophyta</taxon>
        <taxon>Embryophyta</taxon>
        <taxon>Tracheophyta</taxon>
        <taxon>Spermatophyta</taxon>
        <taxon>Magnoliopsida</taxon>
        <taxon>eudicotyledons</taxon>
        <taxon>Gunneridae</taxon>
        <taxon>Pentapetalae</taxon>
        <taxon>asterids</taxon>
        <taxon>lamiids</taxon>
        <taxon>Solanales</taxon>
        <taxon>Solanaceae</taxon>
        <taxon>Solanoideae</taxon>
        <taxon>Solaneae</taxon>
        <taxon>Solanum</taxon>
    </lineage>
</organism>
<dbReference type="InterPro" id="IPR040256">
    <property type="entry name" value="At4g02000-like"/>
</dbReference>
<dbReference type="Proteomes" id="UP001311915">
    <property type="component" value="Unassembled WGS sequence"/>
</dbReference>
<evidence type="ECO:0000313" key="2">
    <source>
        <dbReference type="Proteomes" id="UP001311915"/>
    </source>
</evidence>
<protein>
    <submittedName>
        <fullName evidence="1">Uncharacterized protein</fullName>
    </submittedName>
</protein>
<comment type="caution">
    <text evidence="1">The sequence shown here is derived from an EMBL/GenBank/DDBJ whole genome shotgun (WGS) entry which is preliminary data.</text>
</comment>
<proteinExistence type="predicted"/>
<dbReference type="PANTHER" id="PTHR31286">
    <property type="entry name" value="GLYCINE-RICH CELL WALL STRUCTURAL PROTEIN 1.8-LIKE"/>
    <property type="match status" value="1"/>
</dbReference>
<name>A0AAV9KSY4_9SOLN</name>
<accession>A0AAV9KSY4</accession>
<dbReference type="EMBL" id="JAWPEI010000009">
    <property type="protein sequence ID" value="KAK4716268.1"/>
    <property type="molecule type" value="Genomic_DNA"/>
</dbReference>
<dbReference type="PANTHER" id="PTHR31286:SF164">
    <property type="entry name" value="ZINC FINGER, CCHC-TYPE"/>
    <property type="match status" value="1"/>
</dbReference>
<gene>
    <name evidence="1" type="ORF">R3W88_014606</name>
</gene>
<dbReference type="AlphaFoldDB" id="A0AAV9KSY4"/>